<dbReference type="Proteomes" id="UP000444980">
    <property type="component" value="Unassembled WGS sequence"/>
</dbReference>
<comment type="caution">
    <text evidence="4">The sequence shown here is derived from an EMBL/GenBank/DDBJ whole genome shotgun (WGS) entry which is preliminary data.</text>
</comment>
<dbReference type="Pfam" id="PF13175">
    <property type="entry name" value="AAA_15"/>
    <property type="match status" value="1"/>
</dbReference>
<dbReference type="InterPro" id="IPR041685">
    <property type="entry name" value="AAA_GajA/Old/RecF-like"/>
</dbReference>
<dbReference type="PANTHER" id="PTHR41259">
    <property type="entry name" value="DOUBLE-STRAND BREAK REPAIR RAD50 ATPASE, PUTATIVE-RELATED"/>
    <property type="match status" value="1"/>
</dbReference>
<dbReference type="OrthoDB" id="3177877at2"/>
<gene>
    <name evidence="4" type="ORF">nbrc107697_14620</name>
</gene>
<evidence type="ECO:0000313" key="4">
    <source>
        <dbReference type="EMBL" id="GED97423.1"/>
    </source>
</evidence>
<sequence length="863" mass="93063">MKLHRLRLRNFRGIADRECVFADRGVTVVSGRNEAGKSSMVEALDLLLDVPSASKSRRVAAVQPAGCDVGTEVEAEISCGPWHFTYTKVFNRGQSTTLRIHEPKPEQLTGKPAHERATQILAEAVDLALLRASRVVQGSAATTVAVSASASITRALDRAVADADAEADDDPDDGLLGAVAREYGRYYTVGRGQPTGELLAARQREEAARAELAKLEAALAAVDEDEQTVARLTRRRQQLGSAAEQWQVELEEFEAARKAADEVRDRLATQTAKAEAAGLRRAACAREIQTRRRTDAKLAELGADRDAARDQVREAVAAVERVGAQEQAVEEDRTAAEAAWTAARERVKEGEGAARALDRHRELDSATRRLALVREACDRLAAQERELAANTVDGGVLARARKLREELVGIEARLGAAGTALRVVGLGDQAVLVDGEAITGGRETVVVDDLVVEVPGVVRVELRAGSDTAALGARRGELVGLAAELCTAHGVADLGALIALGEERQAIEPRVAAARADADRVCAGETVESLGELVSQLAEQIGDTEQPATPDLAALRAAERECAAAHLDAERESLAQSGRRADATATLQRAHEAIARIERDLAELTAARDEARRDKSDAELAAEHDRAERDVAEIEEVARGLRDKLDAADMAELERRVEQLDTAIADLAQERERGEREIAQALARIELCREDARRDRRDEAAGAHRGAAADLERVTARARAAQVLHEVLHRHRSAAHARYSEPFRRRIEDLAEPLFGPSVRFEVDEQLGITARTLDGATVPFDELSMGAREQIGIISRLACAMLVDEAQGVPVIIDDALGHSDSDRVAQMARVLTRAGEHAQVIVLTCAPERYRGVATASTVEV</sequence>
<proteinExistence type="predicted"/>
<keyword evidence="1" id="KW-0175">Coiled coil</keyword>
<dbReference type="InterPro" id="IPR027417">
    <property type="entry name" value="P-loop_NTPase"/>
</dbReference>
<keyword evidence="5" id="KW-1185">Reference proteome</keyword>
<feature type="domain" description="Endonuclease GajA/Old nuclease/RecF-like AAA" evidence="3">
    <location>
        <begin position="1"/>
        <end position="51"/>
    </location>
</feature>
<dbReference type="EMBL" id="BJOU01000001">
    <property type="protein sequence ID" value="GED97423.1"/>
    <property type="molecule type" value="Genomic_DNA"/>
</dbReference>
<feature type="coiled-coil region" evidence="1">
    <location>
        <begin position="198"/>
        <end position="270"/>
    </location>
</feature>
<dbReference type="AlphaFoldDB" id="A0A7I9UWV8"/>
<feature type="region of interest" description="Disordered" evidence="2">
    <location>
        <begin position="608"/>
        <end position="627"/>
    </location>
</feature>
<evidence type="ECO:0000313" key="5">
    <source>
        <dbReference type="Proteomes" id="UP000444980"/>
    </source>
</evidence>
<accession>A0A7I9UWV8</accession>
<organism evidence="4 5">
    <name type="scientific">Gordonia crocea</name>
    <dbReference type="NCBI Taxonomy" id="589162"/>
    <lineage>
        <taxon>Bacteria</taxon>
        <taxon>Bacillati</taxon>
        <taxon>Actinomycetota</taxon>
        <taxon>Actinomycetes</taxon>
        <taxon>Mycobacteriales</taxon>
        <taxon>Gordoniaceae</taxon>
        <taxon>Gordonia</taxon>
    </lineage>
</organism>
<evidence type="ECO:0000256" key="2">
    <source>
        <dbReference type="SAM" id="MobiDB-lite"/>
    </source>
</evidence>
<dbReference type="RefSeq" id="WP_161926752.1">
    <property type="nucleotide sequence ID" value="NZ_BJOU01000001.1"/>
</dbReference>
<name>A0A7I9UWV8_9ACTN</name>
<reference evidence="5" key="1">
    <citation type="submission" date="2019-06" db="EMBL/GenBank/DDBJ databases">
        <title>Gordonia isolated from sludge of a wastewater treatment plant.</title>
        <authorList>
            <person name="Tamura T."/>
            <person name="Aoyama K."/>
            <person name="Kang Y."/>
            <person name="Saito S."/>
            <person name="Akiyama N."/>
            <person name="Yazawa K."/>
            <person name="Gonoi T."/>
            <person name="Mikami Y."/>
        </authorList>
    </citation>
    <scope>NUCLEOTIDE SEQUENCE [LARGE SCALE GENOMIC DNA]</scope>
    <source>
        <strain evidence="5">NBRC 107697</strain>
    </source>
</reference>
<protein>
    <recommendedName>
        <fullName evidence="3">Endonuclease GajA/Old nuclease/RecF-like AAA domain-containing protein</fullName>
    </recommendedName>
</protein>
<dbReference type="Gene3D" id="3.40.50.300">
    <property type="entry name" value="P-loop containing nucleotide triphosphate hydrolases"/>
    <property type="match status" value="2"/>
</dbReference>
<evidence type="ECO:0000256" key="1">
    <source>
        <dbReference type="SAM" id="Coils"/>
    </source>
</evidence>
<evidence type="ECO:0000259" key="3">
    <source>
        <dbReference type="Pfam" id="PF13175"/>
    </source>
</evidence>
<dbReference type="PANTHER" id="PTHR41259:SF1">
    <property type="entry name" value="DOUBLE-STRAND BREAK REPAIR RAD50 ATPASE, PUTATIVE-RELATED"/>
    <property type="match status" value="1"/>
</dbReference>
<dbReference type="SUPFAM" id="SSF52540">
    <property type="entry name" value="P-loop containing nucleoside triphosphate hydrolases"/>
    <property type="match status" value="1"/>
</dbReference>